<accession>A0AAE0ZIV0</accession>
<dbReference type="AlphaFoldDB" id="A0AAE0ZIV0"/>
<sequence length="102" mass="11385">MTLECGYPVWDLQEPPGALTLPSREGTGSAETLLVSTTIFFPTELPPVGYAVSWSAVRRNDWKSSFDHWTLDRDSTSLAGHPILTALERPNTINLTRKEQKI</sequence>
<evidence type="ECO:0000313" key="2">
    <source>
        <dbReference type="Proteomes" id="UP001283361"/>
    </source>
</evidence>
<evidence type="ECO:0000313" key="1">
    <source>
        <dbReference type="EMBL" id="KAK3770239.1"/>
    </source>
</evidence>
<gene>
    <name evidence="1" type="ORF">RRG08_016241</name>
</gene>
<dbReference type="EMBL" id="JAWDGP010003860">
    <property type="protein sequence ID" value="KAK3770239.1"/>
    <property type="molecule type" value="Genomic_DNA"/>
</dbReference>
<comment type="caution">
    <text evidence="1">The sequence shown here is derived from an EMBL/GenBank/DDBJ whole genome shotgun (WGS) entry which is preliminary data.</text>
</comment>
<keyword evidence="2" id="KW-1185">Reference proteome</keyword>
<name>A0AAE0ZIV0_9GAST</name>
<dbReference type="Proteomes" id="UP001283361">
    <property type="component" value="Unassembled WGS sequence"/>
</dbReference>
<protein>
    <submittedName>
        <fullName evidence="1">Uncharacterized protein</fullName>
    </submittedName>
</protein>
<reference evidence="1" key="1">
    <citation type="journal article" date="2023" name="G3 (Bethesda)">
        <title>A reference genome for the long-term kleptoplast-retaining sea slug Elysia crispata morphotype clarki.</title>
        <authorList>
            <person name="Eastman K.E."/>
            <person name="Pendleton A.L."/>
            <person name="Shaikh M.A."/>
            <person name="Suttiyut T."/>
            <person name="Ogas R."/>
            <person name="Tomko P."/>
            <person name="Gavelis G."/>
            <person name="Widhalm J.R."/>
            <person name="Wisecaver J.H."/>
        </authorList>
    </citation>
    <scope>NUCLEOTIDE SEQUENCE</scope>
    <source>
        <strain evidence="1">ECLA1</strain>
    </source>
</reference>
<organism evidence="1 2">
    <name type="scientific">Elysia crispata</name>
    <name type="common">lettuce slug</name>
    <dbReference type="NCBI Taxonomy" id="231223"/>
    <lineage>
        <taxon>Eukaryota</taxon>
        <taxon>Metazoa</taxon>
        <taxon>Spiralia</taxon>
        <taxon>Lophotrochozoa</taxon>
        <taxon>Mollusca</taxon>
        <taxon>Gastropoda</taxon>
        <taxon>Heterobranchia</taxon>
        <taxon>Euthyneura</taxon>
        <taxon>Panpulmonata</taxon>
        <taxon>Sacoglossa</taxon>
        <taxon>Placobranchoidea</taxon>
        <taxon>Plakobranchidae</taxon>
        <taxon>Elysia</taxon>
    </lineage>
</organism>
<proteinExistence type="predicted"/>